<feature type="region of interest" description="Disordered" evidence="1">
    <location>
        <begin position="24"/>
        <end position="53"/>
    </location>
</feature>
<dbReference type="RefSeq" id="WP_071312773.1">
    <property type="nucleotide sequence ID" value="NZ_MLQQ01000010.1"/>
</dbReference>
<name>A0A1S2LNH4_9BACI</name>
<accession>A0A1S2LNH4</accession>
<comment type="caution">
    <text evidence="3">The sequence shown here is derived from an EMBL/GenBank/DDBJ whole genome shotgun (WGS) entry which is preliminary data.</text>
</comment>
<keyword evidence="2" id="KW-0732">Signal</keyword>
<organism evidence="3 4">
    <name type="scientific">Anaerobacillus arseniciselenatis</name>
    <dbReference type="NCBI Taxonomy" id="85682"/>
    <lineage>
        <taxon>Bacteria</taxon>
        <taxon>Bacillati</taxon>
        <taxon>Bacillota</taxon>
        <taxon>Bacilli</taxon>
        <taxon>Bacillales</taxon>
        <taxon>Bacillaceae</taxon>
        <taxon>Anaerobacillus</taxon>
    </lineage>
</organism>
<dbReference type="OrthoDB" id="1950110at2"/>
<dbReference type="Proteomes" id="UP000180098">
    <property type="component" value="Unassembled WGS sequence"/>
</dbReference>
<dbReference type="AlphaFoldDB" id="A0A1S2LNH4"/>
<gene>
    <name evidence="3" type="ORF">BKP35_07705</name>
</gene>
<feature type="compositionally biased region" description="Acidic residues" evidence="1">
    <location>
        <begin position="27"/>
        <end position="53"/>
    </location>
</feature>
<feature type="chain" id="PRO_5038982775" evidence="2">
    <location>
        <begin position="21"/>
        <end position="398"/>
    </location>
</feature>
<sequence length="398" mass="43145">MKWKALKVVSLAVLLSVAAACSSGEETATEEETNTNEEVANEETNEESTSEEAVDYSGTYVGYSWRGEAGGTTLEDAEQKIETTLTLDADGVITDAKMDFLRLTDDGEWVMRNDGSANVSVDFSVTPTLTTPNNDSQDYAAGDSMFDIETVDMMAFYAAEVNADGTAALAIVEPYTRHQFEYKLDSDFDFSTPMKDMTIGSGLAVPTTRVSSSNMTKITDWEEHDGKNILDFTVFGNVLTDRGVFEGLDENSTMQEFLERTGVTFEDGVPTEMALTYGRTGIGGWEGNLTSIAQYLIGQNAKEVTSLIDWDNSRYANGIDEENFFGNFSSADAPSGATRSAQISFGDGMSGATRSAQISFGDGMSGATVRISRESTSYQRALVEAGIIDEEDVIKGRF</sequence>
<proteinExistence type="predicted"/>
<evidence type="ECO:0000313" key="4">
    <source>
        <dbReference type="Proteomes" id="UP000180098"/>
    </source>
</evidence>
<evidence type="ECO:0000313" key="3">
    <source>
        <dbReference type="EMBL" id="OIJ14078.1"/>
    </source>
</evidence>
<evidence type="ECO:0000256" key="1">
    <source>
        <dbReference type="SAM" id="MobiDB-lite"/>
    </source>
</evidence>
<dbReference type="PROSITE" id="PS51257">
    <property type="entry name" value="PROKAR_LIPOPROTEIN"/>
    <property type="match status" value="1"/>
</dbReference>
<dbReference type="EMBL" id="MLQQ01000010">
    <property type="protein sequence ID" value="OIJ14078.1"/>
    <property type="molecule type" value="Genomic_DNA"/>
</dbReference>
<feature type="signal peptide" evidence="2">
    <location>
        <begin position="1"/>
        <end position="20"/>
    </location>
</feature>
<keyword evidence="4" id="KW-1185">Reference proteome</keyword>
<protein>
    <submittedName>
        <fullName evidence="3">Uncharacterized protein</fullName>
    </submittedName>
</protein>
<reference evidence="3 4" key="1">
    <citation type="submission" date="2016-10" db="EMBL/GenBank/DDBJ databases">
        <title>Draft genome sequences of four alkaliphilic bacteria belonging to the Anaerobacillus genus.</title>
        <authorList>
            <person name="Bassil N.M."/>
            <person name="Lloyd J.R."/>
        </authorList>
    </citation>
    <scope>NUCLEOTIDE SEQUENCE [LARGE SCALE GENOMIC DNA]</scope>
    <source>
        <strain evidence="3 4">DSM 15340</strain>
    </source>
</reference>
<evidence type="ECO:0000256" key="2">
    <source>
        <dbReference type="SAM" id="SignalP"/>
    </source>
</evidence>